<evidence type="ECO:0008006" key="3">
    <source>
        <dbReference type="Google" id="ProtNLM"/>
    </source>
</evidence>
<protein>
    <recommendedName>
        <fullName evidence="3">CRISPR-associated protein</fullName>
    </recommendedName>
</protein>
<evidence type="ECO:0000313" key="1">
    <source>
        <dbReference type="EMBL" id="HCK24839.1"/>
    </source>
</evidence>
<dbReference type="EMBL" id="DPVG01000317">
    <property type="protein sequence ID" value="HCK24839.1"/>
    <property type="molecule type" value="Genomic_DNA"/>
</dbReference>
<evidence type="ECO:0000313" key="2">
    <source>
        <dbReference type="Proteomes" id="UP000263098"/>
    </source>
</evidence>
<sequence>MMLVLSNYAKFLRGVTVKSITYGNYEISEKGTKPGLIVDLLPLTTLQDWTFAAADYLKNGNTEKLEELATDKTTPILKATRGADESAKAMKNLVQHLKNATEDFQTCRGLNIVRSTNINRIKSSLKEVEETMIEPFNPILEKIRNVFKPFGQATDTEINIKNGFEAAKWCYANGLFQQSATILLENVVTFFCIKHGIDIDDEIRRDVVNKTFNIRTKKFDDDESKWVLPKAKTDEQHQQNLEIARNLLKDEVFNQEGLVSAFSRLKELRNDFNHSGMRQNPSNASNLKTRLKQSLDFFPKTLLANSKEYTAKPHLMLINLTNHPSSLWDKAQLQAAAQYGECVDMPFPAVDPDGDEEYVDRLTDEYLQKIMEIANNEQSEVTVHLMGEMSFTVSLVEKLRNVDISCILSTSTRQSKDLGNGQKEITFNFVRFRKYGER</sequence>
<reference evidence="1 2" key="1">
    <citation type="journal article" date="2018" name="Nat. Biotechnol.">
        <title>A standardized bacterial taxonomy based on genome phylogeny substantially revises the tree of life.</title>
        <authorList>
            <person name="Parks D.H."/>
            <person name="Chuvochina M."/>
            <person name="Waite D.W."/>
            <person name="Rinke C."/>
            <person name="Skarshewski A."/>
            <person name="Chaumeil P.A."/>
            <person name="Hugenholtz P."/>
        </authorList>
    </citation>
    <scope>NUCLEOTIDE SEQUENCE [LARGE SCALE GENOMIC DNA]</scope>
    <source>
        <strain evidence="1">UBA9667</strain>
    </source>
</reference>
<dbReference type="Proteomes" id="UP000263098">
    <property type="component" value="Unassembled WGS sequence"/>
</dbReference>
<name>A0A3D2SG83_9BACE</name>
<gene>
    <name evidence="1" type="ORF">DHW31_08690</name>
</gene>
<accession>A0A3D2SG83</accession>
<proteinExistence type="predicted"/>
<dbReference type="AlphaFoldDB" id="A0A3D2SG83"/>
<comment type="caution">
    <text evidence="1">The sequence shown here is derived from an EMBL/GenBank/DDBJ whole genome shotgun (WGS) entry which is preliminary data.</text>
</comment>
<organism evidence="1 2">
    <name type="scientific">Bacteroides graminisolvens</name>
    <dbReference type="NCBI Taxonomy" id="477666"/>
    <lineage>
        <taxon>Bacteria</taxon>
        <taxon>Pseudomonadati</taxon>
        <taxon>Bacteroidota</taxon>
        <taxon>Bacteroidia</taxon>
        <taxon>Bacteroidales</taxon>
        <taxon>Bacteroidaceae</taxon>
        <taxon>Bacteroides</taxon>
    </lineage>
</organism>